<sequence length="447" mass="50283">PSLPFLTSPAFPYFATLHDNIDSTKGTLPSQKDPCDYQYTTHDSIIITNHLDHLPYPIHTHTHTVTMESRSHLTQAELNAAALDHFVYQPVSKSMISYLAGAAFNVISCDSALMPPASAEAYRQQQLPPTPPRTPEPRAVRTEDADLPTLEAFITQLVVSSNVQVPTLMSTLVYLTRLKSRLQPMARGLRCTTHRIFLAALILTAKYLNDSSPKNKHWATYSHVNNDLSNFGFSRTEVNLMEKQLLFLLDWDLRITEEDLYRELDPFLAPIRAEIEAKHARRIARRRKQEEEMRKRQEEMIAMQSYPSPPSSRASSRSRQETPDHARSYSGASITPPGLCYSSSYGSSISSYAPSVASSRSQSRATTPLDNPAEEPYMYVPNGSLYESPVEVHIEQPASTLPKRKPLLPYEISTEELRDMQDGTKAKRARMGRGMWGRVFGGAVTVR</sequence>
<dbReference type="InterPro" id="IPR013922">
    <property type="entry name" value="Cyclin_PHO80-like"/>
</dbReference>
<evidence type="ECO:0000256" key="1">
    <source>
        <dbReference type="SAM" id="MobiDB-lite"/>
    </source>
</evidence>
<proteinExistence type="predicted"/>
<gene>
    <name evidence="3" type="ORF">CGXH109_LOCUS144644</name>
</gene>
<reference evidence="3" key="1">
    <citation type="submission" date="2022-08" db="EMBL/GenBank/DDBJ databases">
        <authorList>
            <person name="Giroux E."/>
            <person name="Giroux E."/>
        </authorList>
    </citation>
    <scope>NUCLEOTIDE SEQUENCE</scope>
    <source>
        <strain evidence="3">H1091258</strain>
    </source>
</reference>
<dbReference type="PANTHER" id="PTHR15615">
    <property type="match status" value="1"/>
</dbReference>
<feature type="non-terminal residue" evidence="3">
    <location>
        <position position="1"/>
    </location>
</feature>
<feature type="region of interest" description="Disordered" evidence="1">
    <location>
        <begin position="351"/>
        <end position="376"/>
    </location>
</feature>
<dbReference type="Pfam" id="PF00134">
    <property type="entry name" value="Cyclin_N"/>
    <property type="match status" value="1"/>
</dbReference>
<feature type="compositionally biased region" description="Basic and acidic residues" evidence="1">
    <location>
        <begin position="288"/>
        <end position="299"/>
    </location>
</feature>
<dbReference type="InterPro" id="IPR006671">
    <property type="entry name" value="Cyclin_N"/>
</dbReference>
<dbReference type="InterPro" id="IPR036915">
    <property type="entry name" value="Cyclin-like_sf"/>
</dbReference>
<evidence type="ECO:0000313" key="4">
    <source>
        <dbReference type="Proteomes" id="UP001152533"/>
    </source>
</evidence>
<feature type="region of interest" description="Disordered" evidence="1">
    <location>
        <begin position="285"/>
        <end position="333"/>
    </location>
</feature>
<feature type="compositionally biased region" description="Low complexity" evidence="1">
    <location>
        <begin position="351"/>
        <end position="365"/>
    </location>
</feature>
<comment type="caution">
    <text evidence="3">The sequence shown here is derived from an EMBL/GenBank/DDBJ whole genome shotgun (WGS) entry which is preliminary data.</text>
</comment>
<accession>A0A9W4S7C8</accession>
<feature type="compositionally biased region" description="Basic and acidic residues" evidence="1">
    <location>
        <begin position="318"/>
        <end position="327"/>
    </location>
</feature>
<feature type="domain" description="Cyclin N-terminal" evidence="2">
    <location>
        <begin position="150"/>
        <end position="254"/>
    </location>
</feature>
<dbReference type="CDD" id="cd20557">
    <property type="entry name" value="CYCLIN_ScPCL1-like"/>
    <property type="match status" value="1"/>
</dbReference>
<dbReference type="GO" id="GO:0016538">
    <property type="term" value="F:cyclin-dependent protein serine/threonine kinase regulator activity"/>
    <property type="evidence" value="ECO:0007669"/>
    <property type="project" value="TreeGrafter"/>
</dbReference>
<dbReference type="GO" id="GO:0005634">
    <property type="term" value="C:nucleus"/>
    <property type="evidence" value="ECO:0007669"/>
    <property type="project" value="TreeGrafter"/>
</dbReference>
<dbReference type="SUPFAM" id="SSF47954">
    <property type="entry name" value="Cyclin-like"/>
    <property type="match status" value="1"/>
</dbReference>
<dbReference type="AlphaFoldDB" id="A0A9W4S7C8"/>
<protein>
    <recommendedName>
        <fullName evidence="2">Cyclin N-terminal domain-containing protein</fullName>
    </recommendedName>
</protein>
<evidence type="ECO:0000259" key="2">
    <source>
        <dbReference type="Pfam" id="PF00134"/>
    </source>
</evidence>
<evidence type="ECO:0000313" key="3">
    <source>
        <dbReference type="EMBL" id="CAI0655043.1"/>
    </source>
</evidence>
<dbReference type="Proteomes" id="UP001152533">
    <property type="component" value="Unassembled WGS sequence"/>
</dbReference>
<feature type="region of interest" description="Disordered" evidence="1">
    <location>
        <begin position="119"/>
        <end position="139"/>
    </location>
</feature>
<keyword evidence="4" id="KW-1185">Reference proteome</keyword>
<dbReference type="EMBL" id="CAMGZC010002571">
    <property type="protein sequence ID" value="CAI0655043.1"/>
    <property type="molecule type" value="Genomic_DNA"/>
</dbReference>
<dbReference type="PANTHER" id="PTHR15615:SF10">
    <property type="entry name" value="PHO85 CYCLIN-2-RELATED"/>
    <property type="match status" value="1"/>
</dbReference>
<organism evidence="3 4">
    <name type="scientific">Colletotrichum noveboracense</name>
    <dbReference type="NCBI Taxonomy" id="2664923"/>
    <lineage>
        <taxon>Eukaryota</taxon>
        <taxon>Fungi</taxon>
        <taxon>Dikarya</taxon>
        <taxon>Ascomycota</taxon>
        <taxon>Pezizomycotina</taxon>
        <taxon>Sordariomycetes</taxon>
        <taxon>Hypocreomycetidae</taxon>
        <taxon>Glomerellales</taxon>
        <taxon>Glomerellaceae</taxon>
        <taxon>Colletotrichum</taxon>
        <taxon>Colletotrichum gloeosporioides species complex</taxon>
    </lineage>
</organism>
<dbReference type="Gene3D" id="1.10.472.10">
    <property type="entry name" value="Cyclin-like"/>
    <property type="match status" value="1"/>
</dbReference>
<dbReference type="GO" id="GO:0019901">
    <property type="term" value="F:protein kinase binding"/>
    <property type="evidence" value="ECO:0007669"/>
    <property type="project" value="InterPro"/>
</dbReference>
<dbReference type="GO" id="GO:0000307">
    <property type="term" value="C:cyclin-dependent protein kinase holoenzyme complex"/>
    <property type="evidence" value="ECO:0007669"/>
    <property type="project" value="TreeGrafter"/>
</dbReference>
<name>A0A9W4S7C8_9PEZI</name>